<feature type="compositionally biased region" description="Polar residues" evidence="1">
    <location>
        <begin position="194"/>
        <end position="208"/>
    </location>
</feature>
<feature type="region of interest" description="Disordered" evidence="1">
    <location>
        <begin position="1"/>
        <end position="77"/>
    </location>
</feature>
<feature type="region of interest" description="Disordered" evidence="1">
    <location>
        <begin position="102"/>
        <end position="144"/>
    </location>
</feature>
<accession>H3H0H1</accession>
<dbReference type="VEuPathDB" id="FungiDB:KRP22_13816"/>
<dbReference type="EMBL" id="DS566090">
    <property type="status" value="NOT_ANNOTATED_CDS"/>
    <property type="molecule type" value="Genomic_DNA"/>
</dbReference>
<sequence>MATTGPLPAPYDDGSSTESEYYFDPEEEEAPYEHEPQVKQEPLTVQENTAIKQEYTNERTLQEGAEEIQPPKGSEWSHGAAVVCDNAVERALAMASRFERAMSRTQREEELTADTMHSNERSTSPLKSSEEGAKTANLKKKKKVKVKSKMVSLKSVKATTPTVAAMKPVVVGLRRPPSIVTGAPIELEKGLSVPRSSSRKSPANQSSTHRAEKIPISAKNGAGEAVFESTIGAEQVTAKFWQKAQQIAITSPTYGTEQLTTEGLF</sequence>
<feature type="region of interest" description="Disordered" evidence="1">
    <location>
        <begin position="183"/>
        <end position="217"/>
    </location>
</feature>
<keyword evidence="3" id="KW-1185">Reference proteome</keyword>
<dbReference type="AlphaFoldDB" id="H3H0H1"/>
<proteinExistence type="predicted"/>
<evidence type="ECO:0000313" key="3">
    <source>
        <dbReference type="Proteomes" id="UP000005238"/>
    </source>
</evidence>
<evidence type="ECO:0000313" key="2">
    <source>
        <dbReference type="EnsemblProtists" id="Phyra83656"/>
    </source>
</evidence>
<organism evidence="2 3">
    <name type="scientific">Phytophthora ramorum</name>
    <name type="common">Sudden oak death agent</name>
    <dbReference type="NCBI Taxonomy" id="164328"/>
    <lineage>
        <taxon>Eukaryota</taxon>
        <taxon>Sar</taxon>
        <taxon>Stramenopiles</taxon>
        <taxon>Oomycota</taxon>
        <taxon>Peronosporomycetes</taxon>
        <taxon>Peronosporales</taxon>
        <taxon>Peronosporaceae</taxon>
        <taxon>Phytophthora</taxon>
    </lineage>
</organism>
<dbReference type="EnsemblProtists" id="Phyra83656">
    <property type="protein sequence ID" value="Phyra83656"/>
    <property type="gene ID" value="Phyra83656"/>
</dbReference>
<dbReference type="eggNOG" id="ENOG502RF3I">
    <property type="taxonomic scope" value="Eukaryota"/>
</dbReference>
<dbReference type="HOGENOM" id="CLU_1051581_0_0_1"/>
<feature type="compositionally biased region" description="Acidic residues" evidence="1">
    <location>
        <begin position="21"/>
        <end position="30"/>
    </location>
</feature>
<dbReference type="InParanoid" id="H3H0H1"/>
<dbReference type="Proteomes" id="UP000005238">
    <property type="component" value="Unassembled WGS sequence"/>
</dbReference>
<evidence type="ECO:0000256" key="1">
    <source>
        <dbReference type="SAM" id="MobiDB-lite"/>
    </source>
</evidence>
<reference evidence="2" key="2">
    <citation type="submission" date="2015-06" db="UniProtKB">
        <authorList>
            <consortium name="EnsemblProtists"/>
        </authorList>
    </citation>
    <scope>IDENTIFICATION</scope>
    <source>
        <strain evidence="2">Pr102</strain>
    </source>
</reference>
<dbReference type="VEuPathDB" id="FungiDB:KRP23_9533"/>
<name>H3H0H1_PHYRM</name>
<protein>
    <submittedName>
        <fullName evidence="2">Uncharacterized protein</fullName>
    </submittedName>
</protein>
<reference evidence="3" key="1">
    <citation type="journal article" date="2006" name="Science">
        <title>Phytophthora genome sequences uncover evolutionary origins and mechanisms of pathogenesis.</title>
        <authorList>
            <person name="Tyler B.M."/>
            <person name="Tripathy S."/>
            <person name="Zhang X."/>
            <person name="Dehal P."/>
            <person name="Jiang R.H."/>
            <person name="Aerts A."/>
            <person name="Arredondo F.D."/>
            <person name="Baxter L."/>
            <person name="Bensasson D."/>
            <person name="Beynon J.L."/>
            <person name="Chapman J."/>
            <person name="Damasceno C.M."/>
            <person name="Dorrance A.E."/>
            <person name="Dou D."/>
            <person name="Dickerman A.W."/>
            <person name="Dubchak I.L."/>
            <person name="Garbelotto M."/>
            <person name="Gijzen M."/>
            <person name="Gordon S.G."/>
            <person name="Govers F."/>
            <person name="Grunwald N.J."/>
            <person name="Huang W."/>
            <person name="Ivors K.L."/>
            <person name="Jones R.W."/>
            <person name="Kamoun S."/>
            <person name="Krampis K."/>
            <person name="Lamour K.H."/>
            <person name="Lee M.K."/>
            <person name="McDonald W.H."/>
            <person name="Medina M."/>
            <person name="Meijer H.J."/>
            <person name="Nordberg E.K."/>
            <person name="Maclean D.J."/>
            <person name="Ospina-Giraldo M.D."/>
            <person name="Morris P.F."/>
            <person name="Phuntumart V."/>
            <person name="Putnam N.H."/>
            <person name="Rash S."/>
            <person name="Rose J.K."/>
            <person name="Sakihama Y."/>
            <person name="Salamov A.A."/>
            <person name="Savidor A."/>
            <person name="Scheuring C.F."/>
            <person name="Smith B.M."/>
            <person name="Sobral B.W."/>
            <person name="Terry A."/>
            <person name="Torto-Alalibo T.A."/>
            <person name="Win J."/>
            <person name="Xu Z."/>
            <person name="Zhang H."/>
            <person name="Grigoriev I.V."/>
            <person name="Rokhsar D.S."/>
            <person name="Boore J.L."/>
        </authorList>
    </citation>
    <scope>NUCLEOTIDE SEQUENCE [LARGE SCALE GENOMIC DNA]</scope>
    <source>
        <strain evidence="3">Pr102</strain>
    </source>
</reference>